<proteinExistence type="inferred from homology"/>
<dbReference type="SUPFAM" id="SSF52540">
    <property type="entry name" value="P-loop containing nucleoside triphosphate hydrolases"/>
    <property type="match status" value="1"/>
</dbReference>
<evidence type="ECO:0000313" key="9">
    <source>
        <dbReference type="EMBL" id="UYV67471.1"/>
    </source>
</evidence>
<dbReference type="SUPFAM" id="SSF49879">
    <property type="entry name" value="SMAD/FHA domain"/>
    <property type="match status" value="1"/>
</dbReference>
<evidence type="ECO:0000256" key="3">
    <source>
        <dbReference type="ARBA" id="ARBA00023054"/>
    </source>
</evidence>
<reference evidence="9 10" key="1">
    <citation type="submission" date="2022-01" db="EMBL/GenBank/DDBJ databases">
        <title>A chromosomal length assembly of Cordylochernes scorpioides.</title>
        <authorList>
            <person name="Zeh D."/>
            <person name="Zeh J."/>
        </authorList>
    </citation>
    <scope>NUCLEOTIDE SEQUENCE [LARGE SCALE GENOMIC DNA]</scope>
    <source>
        <strain evidence="9">IN4F17</strain>
        <tissue evidence="9">Whole Body</tissue>
    </source>
</reference>
<feature type="coiled-coil region" evidence="6">
    <location>
        <begin position="111"/>
        <end position="146"/>
    </location>
</feature>
<evidence type="ECO:0000313" key="10">
    <source>
        <dbReference type="Proteomes" id="UP001235939"/>
    </source>
</evidence>
<dbReference type="SUPFAM" id="SSF49562">
    <property type="entry name" value="C2 domain (Calcium/lipid-binding domain, CaLB)"/>
    <property type="match status" value="1"/>
</dbReference>
<dbReference type="Proteomes" id="UP001235939">
    <property type="component" value="Chromosome 05"/>
</dbReference>
<evidence type="ECO:0000256" key="2">
    <source>
        <dbReference type="ARBA" id="ARBA00022840"/>
    </source>
</evidence>
<dbReference type="Gene3D" id="3.40.850.10">
    <property type="entry name" value="Kinesin motor domain"/>
    <property type="match status" value="1"/>
</dbReference>
<name>A0ABY6KH01_9ARAC</name>
<comment type="caution">
    <text evidence="5">Lacks conserved residue(s) required for the propagation of feature annotation.</text>
</comment>
<dbReference type="InterPro" id="IPR000253">
    <property type="entry name" value="FHA_dom"/>
</dbReference>
<feature type="domain" description="Kinesin motor" evidence="8">
    <location>
        <begin position="34"/>
        <end position="60"/>
    </location>
</feature>
<keyword evidence="2" id="KW-0067">ATP-binding</keyword>
<evidence type="ECO:0000256" key="6">
    <source>
        <dbReference type="SAM" id="Coils"/>
    </source>
</evidence>
<dbReference type="Gene3D" id="2.60.200.20">
    <property type="match status" value="1"/>
</dbReference>
<dbReference type="Pfam" id="PF00498">
    <property type="entry name" value="FHA"/>
    <property type="match status" value="1"/>
</dbReference>
<dbReference type="PROSITE" id="PS50006">
    <property type="entry name" value="FHA_DOMAIN"/>
    <property type="match status" value="1"/>
</dbReference>
<dbReference type="Gene3D" id="2.60.40.150">
    <property type="entry name" value="C2 domain"/>
    <property type="match status" value="1"/>
</dbReference>
<evidence type="ECO:0008006" key="11">
    <source>
        <dbReference type="Google" id="ProtNLM"/>
    </source>
</evidence>
<comment type="similarity">
    <text evidence="5">Belongs to the TRAFAC class myosin-kinesin ATPase superfamily. Kinesin family.</text>
</comment>
<keyword evidence="1" id="KW-0547">Nucleotide-binding</keyword>
<keyword evidence="10" id="KW-1185">Reference proteome</keyword>
<dbReference type="PROSITE" id="PS50067">
    <property type="entry name" value="KINESIN_MOTOR_2"/>
    <property type="match status" value="1"/>
</dbReference>
<evidence type="ECO:0000259" key="7">
    <source>
        <dbReference type="PROSITE" id="PS50006"/>
    </source>
</evidence>
<dbReference type="InterPro" id="IPR001752">
    <property type="entry name" value="Kinesin_motor_dom"/>
</dbReference>
<sequence length="747" mass="85032">MNWMRIDLKISQGKKLVVHLTSSRQEPCLRQLTIATISPADINYEETLSTLRYADRAKQIRTQAIVNEDPTEMMVRELREENLRLKKMLERGVVDIPVSPSMAPEEVEKLRAKWEEEMQAAMAENEREIRQIKQTYEEKLQSAKLQHDKVDVVAAQHLEEARKKQPHLSNLNFDPQLTGKIFHILEPGENVVGKGESCDIVILGPSIQERHALLAVHPTYGGVTVDRAVPEARVLVNGDPVVEKVPLTHNDRLLFGTTQLYIFKHPGHTPPPAARDLEVTYEMAMEEIATKAGSMSLDPSDQSTETALLHKDLLEVLPGIGEANAIAEELNKKVRFEIQLVAPQFAGGPESPDRTQVYVRMFTLDSQLEFFWPKEKFLNRLFVMKEMFLSYESGEDWEVTPERDPFLEDPEISVKIGIAQVYLQPLAYRVEIKEQLEVVDIRGSQVGLINVEVVPCSPQGAEFSETDDMFVDTPTEMIGTDLHLVVKITNCLGLPPKFTDIYCQYRVYLDQESTVTETISSTSNPTFNHRRLFSFIPVTSQVSPPFPRYLLHSLGTSFIPQCANQMWFQVLEYLKEGVLQVEVWGRQVAGKTAVDFLNSSKGRFQEDLMTHASTLMNGFRLDGRDVDPSKQSVIVELLLMKKQQARLHQRLGNIRRLVEEAERNHKTHVPVSAVREVLSTSLPELAEDVIREQVAGDTALRNGKKTDVISKKLNSNHFIRELWKTYYKINIFKQKHIYEKGISLSCN</sequence>
<accession>A0ABY6KH01</accession>
<evidence type="ECO:0000259" key="8">
    <source>
        <dbReference type="PROSITE" id="PS50067"/>
    </source>
</evidence>
<keyword evidence="3 6" id="KW-0175">Coiled coil</keyword>
<keyword evidence="4" id="KW-0505">Motor protein</keyword>
<dbReference type="EMBL" id="CP092867">
    <property type="protein sequence ID" value="UYV67471.1"/>
    <property type="molecule type" value="Genomic_DNA"/>
</dbReference>
<evidence type="ECO:0000256" key="4">
    <source>
        <dbReference type="ARBA" id="ARBA00023175"/>
    </source>
</evidence>
<dbReference type="InterPro" id="IPR035892">
    <property type="entry name" value="C2_domain_sf"/>
</dbReference>
<feature type="domain" description="FHA" evidence="7">
    <location>
        <begin position="190"/>
        <end position="241"/>
    </location>
</feature>
<protein>
    <recommendedName>
        <fullName evidence="11">Kinesin motor domain-containing protein</fullName>
    </recommendedName>
</protein>
<evidence type="ECO:0000256" key="1">
    <source>
        <dbReference type="ARBA" id="ARBA00022741"/>
    </source>
</evidence>
<evidence type="ECO:0000256" key="5">
    <source>
        <dbReference type="PROSITE-ProRule" id="PRU00283"/>
    </source>
</evidence>
<gene>
    <name evidence="9" type="ORF">LAZ67_5000734</name>
</gene>
<dbReference type="InterPro" id="IPR036961">
    <property type="entry name" value="Kinesin_motor_dom_sf"/>
</dbReference>
<dbReference type="PANTHER" id="PTHR47117">
    <property type="entry name" value="STAR-RELATED LIPID TRANSFER PROTEIN 9"/>
    <property type="match status" value="1"/>
</dbReference>
<dbReference type="InterPro" id="IPR008984">
    <property type="entry name" value="SMAD_FHA_dom_sf"/>
</dbReference>
<organism evidence="9 10">
    <name type="scientific">Cordylochernes scorpioides</name>
    <dbReference type="NCBI Taxonomy" id="51811"/>
    <lineage>
        <taxon>Eukaryota</taxon>
        <taxon>Metazoa</taxon>
        <taxon>Ecdysozoa</taxon>
        <taxon>Arthropoda</taxon>
        <taxon>Chelicerata</taxon>
        <taxon>Arachnida</taxon>
        <taxon>Pseudoscorpiones</taxon>
        <taxon>Cheliferoidea</taxon>
        <taxon>Chernetidae</taxon>
        <taxon>Cordylochernes</taxon>
    </lineage>
</organism>
<dbReference type="InterPro" id="IPR027417">
    <property type="entry name" value="P-loop_NTPase"/>
</dbReference>